<comment type="caution">
    <text evidence="2">The sequence shown here is derived from an EMBL/GenBank/DDBJ whole genome shotgun (WGS) entry which is preliminary data.</text>
</comment>
<evidence type="ECO:0000256" key="1">
    <source>
        <dbReference type="SAM" id="Phobius"/>
    </source>
</evidence>
<keyword evidence="1" id="KW-0472">Membrane</keyword>
<feature type="transmembrane region" description="Helical" evidence="1">
    <location>
        <begin position="35"/>
        <end position="62"/>
    </location>
</feature>
<evidence type="ECO:0000313" key="3">
    <source>
        <dbReference type="Proteomes" id="UP000241421"/>
    </source>
</evidence>
<organism evidence="2 3">
    <name type="scientific">Massilia glaciei</name>
    <dbReference type="NCBI Taxonomy" id="1524097"/>
    <lineage>
        <taxon>Bacteria</taxon>
        <taxon>Pseudomonadati</taxon>
        <taxon>Pseudomonadota</taxon>
        <taxon>Betaproteobacteria</taxon>
        <taxon>Burkholderiales</taxon>
        <taxon>Oxalobacteraceae</taxon>
        <taxon>Telluria group</taxon>
        <taxon>Massilia</taxon>
    </lineage>
</organism>
<feature type="transmembrane region" description="Helical" evidence="1">
    <location>
        <begin position="123"/>
        <end position="143"/>
    </location>
</feature>
<keyword evidence="1" id="KW-1133">Transmembrane helix</keyword>
<evidence type="ECO:0008006" key="4">
    <source>
        <dbReference type="Google" id="ProtNLM"/>
    </source>
</evidence>
<gene>
    <name evidence="2" type="ORF">C7C56_018865</name>
</gene>
<proteinExistence type="predicted"/>
<accession>A0A2U2HH26</accession>
<protein>
    <recommendedName>
        <fullName evidence="4">DUF697 domain-containing protein</fullName>
    </recommendedName>
</protein>
<dbReference type="RefSeq" id="WP_106758918.1">
    <property type="nucleotide sequence ID" value="NZ_PXWF02000262.1"/>
</dbReference>
<keyword evidence="1" id="KW-0812">Transmembrane</keyword>
<dbReference type="AlphaFoldDB" id="A0A2U2HH26"/>
<dbReference type="EMBL" id="PXWF02000262">
    <property type="protein sequence ID" value="PWF44721.1"/>
    <property type="molecule type" value="Genomic_DNA"/>
</dbReference>
<feature type="transmembrane region" description="Helical" evidence="1">
    <location>
        <begin position="82"/>
        <end position="102"/>
    </location>
</feature>
<dbReference type="Proteomes" id="UP000241421">
    <property type="component" value="Unassembled WGS sequence"/>
</dbReference>
<evidence type="ECO:0000313" key="2">
    <source>
        <dbReference type="EMBL" id="PWF44721.1"/>
    </source>
</evidence>
<keyword evidence="3" id="KW-1185">Reference proteome</keyword>
<reference evidence="2 3" key="1">
    <citation type="submission" date="2018-04" db="EMBL/GenBank/DDBJ databases">
        <title>Massilia violaceinigra sp. nov., a novel purple-pigmented bacterium isolated from Tianshan glacier, Xinjiang, China.</title>
        <authorList>
            <person name="Wang H."/>
        </authorList>
    </citation>
    <scope>NUCLEOTIDE SEQUENCE [LARGE SCALE GENOMIC DNA]</scope>
    <source>
        <strain evidence="2 3">B448-2</strain>
    </source>
</reference>
<sequence length="166" mass="18203">MRKPVGVDWSLIPGNGKDIEQMREHCRRLVRRRAFIAASVSAVPIPGVDVVSDLSLFTLLINDVNKAFGLTQQQVENLQPKWRLIAYQGAVGMGGMMVGRVITRELVMQLFKRAGLKMFAKSAARVVPIAGQIASAAIGFAVFRKLGYEHVDACAVVARELMVARP</sequence>
<name>A0A2U2HH26_9BURK</name>
<dbReference type="OrthoDB" id="2646363at2"/>